<protein>
    <submittedName>
        <fullName evidence="2">Phosphopantothenoylcysteine decarboxylase</fullName>
    </submittedName>
</protein>
<dbReference type="EMBL" id="NGJY01000006">
    <property type="protein sequence ID" value="RSU01332.1"/>
    <property type="molecule type" value="Genomic_DNA"/>
</dbReference>
<dbReference type="SUPFAM" id="SSF52507">
    <property type="entry name" value="Homo-oligomeric flavin-containing Cys decarboxylases, HFCD"/>
    <property type="match status" value="1"/>
</dbReference>
<feature type="domain" description="Flavoprotein" evidence="1">
    <location>
        <begin position="2"/>
        <end position="176"/>
    </location>
</feature>
<sequence length="184" mass="19962">MKRIVLGVSASIAAYKAASIVSELKKRGVDVHVVMTEHSTEFITPLTLQILSGNPVHVDVMTEPSVERINHIFLAQNTDLLLVAPTTANMIGKLANGIADDMLSTVCMATPQTTPRLFAPAMNTKMYEQPVTQDNLEKLKRYGYEEIKPITEKLACGDVGIGAMAPVSEIVDLVMAKLNESPIV</sequence>
<dbReference type="GO" id="GO:0004633">
    <property type="term" value="F:phosphopantothenoylcysteine decarboxylase activity"/>
    <property type="evidence" value="ECO:0007669"/>
    <property type="project" value="TreeGrafter"/>
</dbReference>
<dbReference type="PANTHER" id="PTHR14359:SF6">
    <property type="entry name" value="PHOSPHOPANTOTHENOYLCYSTEINE DECARBOXYLASE"/>
    <property type="match status" value="1"/>
</dbReference>
<evidence type="ECO:0000313" key="2">
    <source>
        <dbReference type="EMBL" id="RSU01332.1"/>
    </source>
</evidence>
<keyword evidence="3" id="KW-1185">Reference proteome</keyword>
<name>A0A430A3W6_9ENTE</name>
<reference evidence="2 3" key="1">
    <citation type="submission" date="2017-05" db="EMBL/GenBank/DDBJ databases">
        <title>Vagococcus spp. assemblies.</title>
        <authorList>
            <person name="Gulvik C.A."/>
        </authorList>
    </citation>
    <scope>NUCLEOTIDE SEQUENCE [LARGE SCALE GENOMIC DNA]</scope>
    <source>
        <strain evidence="2 3">CCUG 41755</strain>
    </source>
</reference>
<dbReference type="AlphaFoldDB" id="A0A430A3W6"/>
<dbReference type="RefSeq" id="WP_126832902.1">
    <property type="nucleotide sequence ID" value="NZ_CBCRYB010000011.1"/>
</dbReference>
<dbReference type="PANTHER" id="PTHR14359">
    <property type="entry name" value="HOMO-OLIGOMERIC FLAVIN CONTAINING CYS DECARBOXYLASE FAMILY"/>
    <property type="match status" value="1"/>
</dbReference>
<dbReference type="InterPro" id="IPR036551">
    <property type="entry name" value="Flavin_trans-like"/>
</dbReference>
<dbReference type="OrthoDB" id="9802554at2"/>
<comment type="caution">
    <text evidence="2">The sequence shown here is derived from an EMBL/GenBank/DDBJ whole genome shotgun (WGS) entry which is preliminary data.</text>
</comment>
<dbReference type="Gene3D" id="3.40.50.1950">
    <property type="entry name" value="Flavin prenyltransferase-like"/>
    <property type="match status" value="1"/>
</dbReference>
<dbReference type="GO" id="GO:0010181">
    <property type="term" value="F:FMN binding"/>
    <property type="evidence" value="ECO:0007669"/>
    <property type="project" value="TreeGrafter"/>
</dbReference>
<evidence type="ECO:0000313" key="3">
    <source>
        <dbReference type="Proteomes" id="UP000287101"/>
    </source>
</evidence>
<dbReference type="Proteomes" id="UP000287101">
    <property type="component" value="Unassembled WGS sequence"/>
</dbReference>
<accession>A0A430A3W6</accession>
<dbReference type="InterPro" id="IPR003382">
    <property type="entry name" value="Flavoprotein"/>
</dbReference>
<dbReference type="GO" id="GO:0015937">
    <property type="term" value="P:coenzyme A biosynthetic process"/>
    <property type="evidence" value="ECO:0007669"/>
    <property type="project" value="TreeGrafter"/>
</dbReference>
<gene>
    <name evidence="2" type="ORF">CBF31_10815</name>
</gene>
<dbReference type="Pfam" id="PF02441">
    <property type="entry name" value="Flavoprotein"/>
    <property type="match status" value="1"/>
</dbReference>
<organism evidence="2 3">
    <name type="scientific">Vagococcus fessus</name>
    <dbReference type="NCBI Taxonomy" id="120370"/>
    <lineage>
        <taxon>Bacteria</taxon>
        <taxon>Bacillati</taxon>
        <taxon>Bacillota</taxon>
        <taxon>Bacilli</taxon>
        <taxon>Lactobacillales</taxon>
        <taxon>Enterococcaceae</taxon>
        <taxon>Vagococcus</taxon>
    </lineage>
</organism>
<evidence type="ECO:0000259" key="1">
    <source>
        <dbReference type="Pfam" id="PF02441"/>
    </source>
</evidence>
<proteinExistence type="predicted"/>
<dbReference type="GO" id="GO:0071513">
    <property type="term" value="C:phosphopantothenoylcysteine decarboxylase complex"/>
    <property type="evidence" value="ECO:0007669"/>
    <property type="project" value="TreeGrafter"/>
</dbReference>